<evidence type="ECO:0000256" key="12">
    <source>
        <dbReference type="ARBA" id="ARBA00029915"/>
    </source>
</evidence>
<evidence type="ECO:0000259" key="15">
    <source>
        <dbReference type="Pfam" id="PF13979"/>
    </source>
</evidence>
<sequence length="314" mass="35681">MMLDTFNAVPEMMITHNAAFIQAIAQAIYARPTTPTAQQEKEIYSRYLTDRRLVPYVMKAEFGEAKRHYPNWEDSSAANYVLFAGNQSAHAMLISQNDLESLLGTDKSAHDHRDYHVYNGGVSVGRHDYYWETLRQEAFPLFQSGYLRRLSEKNIIDVMAHLYLNTALERLFMASTQQAYSSVKLVRPEKQLAMNELWANRVYQFDANDHCTLDDGFYQRLMTLALLATAPPVERAQILFCLAAVFAKCASSSLFGTEEILPMPYAVSPAPFWIRPVHYLMASPAPRKHLRYGKIVCSVATVNSHAPPLSPMRC</sequence>
<comment type="catalytic activity">
    <reaction evidence="1">
        <text>S-ubiquitinyl-[E2 ubiquitin-conjugating enzyme]-L-cysteine + [acceptor protein]-L-lysine = [E2 ubiquitin-conjugating enzyme]-L-cysteine + N(6)-ubiquitinyl-[acceptor protein]-L-lysine.</text>
        <dbReference type="EC" id="2.3.2.26"/>
    </reaction>
</comment>
<keyword evidence="8" id="KW-0808">Transferase</keyword>
<evidence type="ECO:0000256" key="4">
    <source>
        <dbReference type="ARBA" id="ARBA00006549"/>
    </source>
</evidence>
<dbReference type="Pfam" id="PF13979">
    <property type="entry name" value="SopA_C"/>
    <property type="match status" value="1"/>
</dbReference>
<evidence type="ECO:0000256" key="9">
    <source>
        <dbReference type="ARBA" id="ARBA00022786"/>
    </source>
</evidence>
<proteinExistence type="inferred from homology"/>
<dbReference type="Proteomes" id="UP000811282">
    <property type="component" value="Unassembled WGS sequence"/>
</dbReference>
<protein>
    <recommendedName>
        <fullName evidence="6">E3 ubiquitin-protein ligase SopA</fullName>
        <ecNumber evidence="5">2.3.2.26</ecNumber>
    </recommendedName>
    <alternativeName>
        <fullName evidence="14">HECT-type E3 ubiquitin transferase SopA</fullName>
    </alternativeName>
    <alternativeName>
        <fullName evidence="12">Salmonella outer protein A</fullName>
    </alternativeName>
    <alternativeName>
        <fullName evidence="13">Secreted effector protein SopA</fullName>
    </alternativeName>
</protein>
<evidence type="ECO:0000256" key="1">
    <source>
        <dbReference type="ARBA" id="ARBA00000885"/>
    </source>
</evidence>
<keyword evidence="11" id="KW-0843">Virulence</keyword>
<dbReference type="Pfam" id="PF13981">
    <property type="entry name" value="SopA"/>
    <property type="match status" value="1"/>
</dbReference>
<dbReference type="EMBL" id="JAFJYC010000002">
    <property type="protein sequence ID" value="MBT9433212.1"/>
    <property type="molecule type" value="Genomic_DNA"/>
</dbReference>
<dbReference type="InterPro" id="IPR025725">
    <property type="entry name" value="SopA-like_cat"/>
</dbReference>
<feature type="domain" description="E3 ubiquitin-protein ligase SopA-like catalytic" evidence="15">
    <location>
        <begin position="167"/>
        <end position="262"/>
    </location>
</feature>
<evidence type="ECO:0000256" key="5">
    <source>
        <dbReference type="ARBA" id="ARBA00012485"/>
    </source>
</evidence>
<reference evidence="17 18" key="1">
    <citation type="journal article" date="2021" name="Genome Biol. Evol.">
        <title>The evolution of interdependence in a four-way mealybug symbiosis.</title>
        <authorList>
            <person name="Garber A.I."/>
            <person name="Kupper M."/>
            <person name="Laetsch D.R."/>
            <person name="Weldon S.R."/>
            <person name="Ladinsky M.S."/>
            <person name="Bjorkman P.J."/>
            <person name="McCutcheon J.P."/>
        </authorList>
    </citation>
    <scope>NUCLEOTIDE SEQUENCE [LARGE SCALE GENOMIC DNA]</scope>
    <source>
        <strain evidence="17">SOD</strain>
    </source>
</reference>
<evidence type="ECO:0000256" key="8">
    <source>
        <dbReference type="ARBA" id="ARBA00022679"/>
    </source>
</evidence>
<evidence type="ECO:0000256" key="10">
    <source>
        <dbReference type="ARBA" id="ARBA00022843"/>
    </source>
</evidence>
<evidence type="ECO:0000256" key="14">
    <source>
        <dbReference type="ARBA" id="ARBA00032669"/>
    </source>
</evidence>
<evidence type="ECO:0000256" key="2">
    <source>
        <dbReference type="ARBA" id="ARBA00004340"/>
    </source>
</evidence>
<evidence type="ECO:0000259" key="16">
    <source>
        <dbReference type="Pfam" id="PF13981"/>
    </source>
</evidence>
<dbReference type="InterPro" id="IPR038270">
    <property type="entry name" value="SopA-like_catalytic_sf"/>
</dbReference>
<evidence type="ECO:0000256" key="6">
    <source>
        <dbReference type="ARBA" id="ARBA00021624"/>
    </source>
</evidence>
<gene>
    <name evidence="17" type="ORF">JZM24_15790</name>
</gene>
<dbReference type="EC" id="2.3.2.26" evidence="5"/>
<evidence type="ECO:0000256" key="13">
    <source>
        <dbReference type="ARBA" id="ARBA00030158"/>
    </source>
</evidence>
<keyword evidence="10" id="KW-0832">Ubl conjugation</keyword>
<organism evidence="17 18">
    <name type="scientific">Candidatus Sodalis endolongispinus</name>
    <dbReference type="NCBI Taxonomy" id="2812662"/>
    <lineage>
        <taxon>Bacteria</taxon>
        <taxon>Pseudomonadati</taxon>
        <taxon>Pseudomonadota</taxon>
        <taxon>Gammaproteobacteria</taxon>
        <taxon>Enterobacterales</taxon>
        <taxon>Bruguierivoracaceae</taxon>
        <taxon>Sodalis</taxon>
    </lineage>
</organism>
<comment type="caution">
    <text evidence="17">The sequence shown here is derived from an EMBL/GenBank/DDBJ whole genome shotgun (WGS) entry which is preliminary data.</text>
</comment>
<evidence type="ECO:0000256" key="3">
    <source>
        <dbReference type="ARBA" id="ARBA00004613"/>
    </source>
</evidence>
<keyword evidence="18" id="KW-1185">Reference proteome</keyword>
<dbReference type="Gene3D" id="3.40.1850.10">
    <property type="entry name" value="HECT-like ubiquitin ligase"/>
    <property type="match status" value="1"/>
</dbReference>
<dbReference type="InterPro" id="IPR025726">
    <property type="entry name" value="SopA-like_central"/>
</dbReference>
<feature type="domain" description="E3 ubiquitin ligase SopA-like central" evidence="16">
    <location>
        <begin position="2"/>
        <end position="60"/>
    </location>
</feature>
<evidence type="ECO:0000256" key="11">
    <source>
        <dbReference type="ARBA" id="ARBA00023026"/>
    </source>
</evidence>
<comment type="subcellular location">
    <subcellularLocation>
        <location evidence="2">Host cell</location>
    </subcellularLocation>
    <subcellularLocation>
        <location evidence="3">Secreted</location>
    </subcellularLocation>
</comment>
<keyword evidence="9" id="KW-0833">Ubl conjugation pathway</keyword>
<dbReference type="Gene3D" id="1.25.40.300">
    <property type="entry name" value="Putative secreted effector protein"/>
    <property type="match status" value="1"/>
</dbReference>
<evidence type="ECO:0000313" key="18">
    <source>
        <dbReference type="Proteomes" id="UP000811282"/>
    </source>
</evidence>
<accession>A0ABS5YE20</accession>
<name>A0ABS5YE20_9GAMM</name>
<evidence type="ECO:0000313" key="17">
    <source>
        <dbReference type="EMBL" id="MBT9433212.1"/>
    </source>
</evidence>
<dbReference type="Gene3D" id="1.10.4140.10">
    <property type="entry name" value="effector protein (NleL)"/>
    <property type="match status" value="1"/>
</dbReference>
<comment type="similarity">
    <text evidence="4">Belongs to the SopA E3 ligase family.</text>
</comment>
<keyword evidence="7" id="KW-0964">Secreted</keyword>
<evidence type="ECO:0000256" key="7">
    <source>
        <dbReference type="ARBA" id="ARBA00022525"/>
    </source>
</evidence>